<dbReference type="Proteomes" id="UP000887579">
    <property type="component" value="Unplaced"/>
</dbReference>
<reference evidence="2" key="1">
    <citation type="submission" date="2022-11" db="UniProtKB">
        <authorList>
            <consortium name="WormBaseParasite"/>
        </authorList>
    </citation>
    <scope>IDENTIFICATION</scope>
</reference>
<organism evidence="1 2">
    <name type="scientific">Panagrolaimus sp. ES5</name>
    <dbReference type="NCBI Taxonomy" id="591445"/>
    <lineage>
        <taxon>Eukaryota</taxon>
        <taxon>Metazoa</taxon>
        <taxon>Ecdysozoa</taxon>
        <taxon>Nematoda</taxon>
        <taxon>Chromadorea</taxon>
        <taxon>Rhabditida</taxon>
        <taxon>Tylenchina</taxon>
        <taxon>Panagrolaimomorpha</taxon>
        <taxon>Panagrolaimoidea</taxon>
        <taxon>Panagrolaimidae</taxon>
        <taxon>Panagrolaimus</taxon>
    </lineage>
</organism>
<evidence type="ECO:0000313" key="2">
    <source>
        <dbReference type="WBParaSite" id="ES5_v2.g23067.t1"/>
    </source>
</evidence>
<dbReference type="WBParaSite" id="ES5_v2.g23067.t1">
    <property type="protein sequence ID" value="ES5_v2.g23067.t1"/>
    <property type="gene ID" value="ES5_v2.g23067"/>
</dbReference>
<name>A0AC34FZU7_9BILA</name>
<evidence type="ECO:0000313" key="1">
    <source>
        <dbReference type="Proteomes" id="UP000887579"/>
    </source>
</evidence>
<proteinExistence type="predicted"/>
<protein>
    <submittedName>
        <fullName evidence="2">Uncharacterized protein</fullName>
    </submittedName>
</protein>
<accession>A0AC34FZU7</accession>
<sequence>MIFNCFILASLIGLIKAEPTCFTGGELAGVIFGSIFGTVLICTACFVILAYCTFKHKQALKNQIFEKAHGTQETDETISTLQDFSEKGISTDAVDIRKRVSMRDKETEVALPTPLPRRKGPLTPKGSLGSSQRSQSLDALRNDEKREKQENALSKFGFSIGGDEIDGIFIDRSKTTKIISSEATIQVRSETQIQLESAEIPLPIRIEKSRIPIPIHKVPTPPRELSPPILPPPPLPIILMPPPQPTSTSSDASSEPPTSQPSPESAIESSPSSPEPKDEELKIEIDASQQLSIISAPAASLTPDFVEVRAQKFSGPKDDERILDRKLPDIPSTALRKKDEDKGDPGKMYLKVRNGLREVYTGTFDDKKSSLSIEQYNTLETNRRKLEAERQQLRELGIM</sequence>